<dbReference type="Proteomes" id="UP000287651">
    <property type="component" value="Unassembled WGS sequence"/>
</dbReference>
<dbReference type="FunFam" id="1.25.70.10:FF:000001">
    <property type="entry name" value="Mitochondrial transcription termination factor-like"/>
    <property type="match status" value="1"/>
</dbReference>
<dbReference type="GO" id="GO:0006353">
    <property type="term" value="P:DNA-templated transcription termination"/>
    <property type="evidence" value="ECO:0007669"/>
    <property type="project" value="UniProtKB-KW"/>
</dbReference>
<comment type="similarity">
    <text evidence="1">Belongs to the mTERF family.</text>
</comment>
<reference evidence="4 5" key="1">
    <citation type="journal article" date="2014" name="Agronomy (Basel)">
        <title>A Draft Genome Sequence for Ensete ventricosum, the Drought-Tolerant Tree Against Hunger.</title>
        <authorList>
            <person name="Harrison J."/>
            <person name="Moore K.A."/>
            <person name="Paszkiewicz K."/>
            <person name="Jones T."/>
            <person name="Grant M."/>
            <person name="Ambacheew D."/>
            <person name="Muzemil S."/>
            <person name="Studholme D.J."/>
        </authorList>
    </citation>
    <scope>NUCLEOTIDE SEQUENCE [LARGE SCALE GENOMIC DNA]</scope>
</reference>
<keyword evidence="2" id="KW-0806">Transcription termination</keyword>
<evidence type="ECO:0000256" key="2">
    <source>
        <dbReference type="ARBA" id="ARBA00022472"/>
    </source>
</evidence>
<evidence type="ECO:0000313" key="4">
    <source>
        <dbReference type="EMBL" id="RRT35364.1"/>
    </source>
</evidence>
<evidence type="ECO:0000313" key="5">
    <source>
        <dbReference type="Proteomes" id="UP000287651"/>
    </source>
</evidence>
<dbReference type="AlphaFoldDB" id="A0A426X7C4"/>
<keyword evidence="2" id="KW-0805">Transcription regulation</keyword>
<dbReference type="PANTHER" id="PTHR13068">
    <property type="entry name" value="CGI-12 PROTEIN-RELATED"/>
    <property type="match status" value="1"/>
</dbReference>
<dbReference type="InterPro" id="IPR038538">
    <property type="entry name" value="MTERF_sf"/>
</dbReference>
<protein>
    <submittedName>
        <fullName evidence="4">Uncharacterized protein</fullName>
    </submittedName>
</protein>
<comment type="caution">
    <text evidence="4">The sequence shown here is derived from an EMBL/GenBank/DDBJ whole genome shotgun (WGS) entry which is preliminary data.</text>
</comment>
<keyword evidence="3" id="KW-0809">Transit peptide</keyword>
<dbReference type="Gene3D" id="1.25.70.10">
    <property type="entry name" value="Transcription termination factor 3, mitochondrial"/>
    <property type="match status" value="1"/>
</dbReference>
<sequence length="217" mass="24836">MRSLKDMGFSDTEIVQLVSSCPSVLLVHDIQPKINFWRSLLGSNERLLKASRRNMFLLTSRFARKIEPNISLLRECGINDKRIADMVLTSPAFMGQSKKYMKKAIKYVKVLGVPCHCKMFPYALKTVVRRNPSRFDATFATLMNLGLSMPDIIAVFRKQPSICHLSKKNICDKMTFLMKEAGCELTYIISHPVILGYSLEKRLRPRYEGKLQVVAEN</sequence>
<dbReference type="Pfam" id="PF02536">
    <property type="entry name" value="mTERF"/>
    <property type="match status" value="1"/>
</dbReference>
<dbReference type="InterPro" id="IPR003690">
    <property type="entry name" value="MTERF"/>
</dbReference>
<organism evidence="4 5">
    <name type="scientific">Ensete ventricosum</name>
    <name type="common">Abyssinian banana</name>
    <name type="synonym">Musa ensete</name>
    <dbReference type="NCBI Taxonomy" id="4639"/>
    <lineage>
        <taxon>Eukaryota</taxon>
        <taxon>Viridiplantae</taxon>
        <taxon>Streptophyta</taxon>
        <taxon>Embryophyta</taxon>
        <taxon>Tracheophyta</taxon>
        <taxon>Spermatophyta</taxon>
        <taxon>Magnoliopsida</taxon>
        <taxon>Liliopsida</taxon>
        <taxon>Zingiberales</taxon>
        <taxon>Musaceae</taxon>
        <taxon>Ensete</taxon>
    </lineage>
</organism>
<evidence type="ECO:0000256" key="3">
    <source>
        <dbReference type="ARBA" id="ARBA00022946"/>
    </source>
</evidence>
<dbReference type="SMART" id="SM00733">
    <property type="entry name" value="Mterf"/>
    <property type="match status" value="5"/>
</dbReference>
<keyword evidence="2" id="KW-0804">Transcription</keyword>
<accession>A0A426X7C4</accession>
<dbReference type="GO" id="GO:0003676">
    <property type="term" value="F:nucleic acid binding"/>
    <property type="evidence" value="ECO:0007669"/>
    <property type="project" value="InterPro"/>
</dbReference>
<name>A0A426X7C4_ENSVE</name>
<proteinExistence type="inferred from homology"/>
<evidence type="ECO:0000256" key="1">
    <source>
        <dbReference type="ARBA" id="ARBA00007692"/>
    </source>
</evidence>
<gene>
    <name evidence="4" type="ORF">B296_00042610</name>
</gene>
<dbReference type="PANTHER" id="PTHR13068:SF236">
    <property type="entry name" value="OS02G0749800 PROTEIN"/>
    <property type="match status" value="1"/>
</dbReference>
<dbReference type="EMBL" id="AMZH03025156">
    <property type="protein sequence ID" value="RRT35364.1"/>
    <property type="molecule type" value="Genomic_DNA"/>
</dbReference>